<proteinExistence type="predicted"/>
<organism evidence="2 3">
    <name type="scientific">Pseudomonas piscis</name>
    <dbReference type="NCBI Taxonomy" id="2614538"/>
    <lineage>
        <taxon>Bacteria</taxon>
        <taxon>Pseudomonadati</taxon>
        <taxon>Pseudomonadota</taxon>
        <taxon>Gammaproteobacteria</taxon>
        <taxon>Pseudomonadales</taxon>
        <taxon>Pseudomonadaceae</taxon>
        <taxon>Pseudomonas</taxon>
    </lineage>
</organism>
<gene>
    <name evidence="2" type="ORF">QL104_07220</name>
</gene>
<evidence type="ECO:0000313" key="3">
    <source>
        <dbReference type="Proteomes" id="UP001237292"/>
    </source>
</evidence>
<keyword evidence="3" id="KW-1185">Reference proteome</keyword>
<dbReference type="Proteomes" id="UP001237292">
    <property type="component" value="Chromosome"/>
</dbReference>
<evidence type="ECO:0000313" key="2">
    <source>
        <dbReference type="EMBL" id="WMN19191.1"/>
    </source>
</evidence>
<dbReference type="RefSeq" id="WP_157064368.1">
    <property type="nucleotide sequence ID" value="NZ_AVOY01000163.1"/>
</dbReference>
<feature type="region of interest" description="Disordered" evidence="1">
    <location>
        <begin position="22"/>
        <end position="50"/>
    </location>
</feature>
<evidence type="ECO:0000256" key="1">
    <source>
        <dbReference type="SAM" id="MobiDB-lite"/>
    </source>
</evidence>
<sequence length="50" mass="5041">MSRTAFSHSGALPTAPTVFEARSFLDPQAPGELSPGLPDPSVATLPGTGC</sequence>
<accession>A0ABY9NL77</accession>
<dbReference type="EMBL" id="CP133164">
    <property type="protein sequence ID" value="WMN19191.1"/>
    <property type="molecule type" value="Genomic_DNA"/>
</dbReference>
<name>A0ABY9NL77_9PSED</name>
<protein>
    <submittedName>
        <fullName evidence="2">Uncharacterized protein</fullName>
    </submittedName>
</protein>
<reference evidence="2 3" key="1">
    <citation type="journal article" date="2023" name="Access Microbiol">
        <title>The genome of a steinernematid-associated Pseudomonas piscis bacterium encodes the biosynthesis of insect toxins.</title>
        <authorList>
            <person name="Awori R.M."/>
            <person name="Hendre P."/>
            <person name="Amugune N.O."/>
        </authorList>
    </citation>
    <scope>NUCLEOTIDE SEQUENCE [LARGE SCALE GENOMIC DNA]</scope>
    <source>
        <strain evidence="2 3">75</strain>
    </source>
</reference>